<dbReference type="PROSITE" id="PS00688">
    <property type="entry name" value="SIGMA54_INTERACT_3"/>
    <property type="match status" value="1"/>
</dbReference>
<dbReference type="InterPro" id="IPR011006">
    <property type="entry name" value="CheY-like_superfamily"/>
</dbReference>
<dbReference type="PANTHER" id="PTHR32071">
    <property type="entry name" value="TRANSCRIPTIONAL REGULATORY PROTEIN"/>
    <property type="match status" value="1"/>
</dbReference>
<dbReference type="Pfam" id="PF02954">
    <property type="entry name" value="HTH_8"/>
    <property type="match status" value="1"/>
</dbReference>
<evidence type="ECO:0000256" key="6">
    <source>
        <dbReference type="PROSITE-ProRule" id="PRU00169"/>
    </source>
</evidence>
<dbReference type="GO" id="GO:0000160">
    <property type="term" value="P:phosphorelay signal transduction system"/>
    <property type="evidence" value="ECO:0007669"/>
    <property type="project" value="InterPro"/>
</dbReference>
<dbReference type="InterPro" id="IPR002197">
    <property type="entry name" value="HTH_Fis"/>
</dbReference>
<evidence type="ECO:0000256" key="4">
    <source>
        <dbReference type="ARBA" id="ARBA00023125"/>
    </source>
</evidence>
<evidence type="ECO:0000256" key="5">
    <source>
        <dbReference type="ARBA" id="ARBA00023163"/>
    </source>
</evidence>
<protein>
    <submittedName>
        <fullName evidence="10">Sigma-54-dependent Fis family transcriptional regulator</fullName>
    </submittedName>
</protein>
<evidence type="ECO:0000256" key="2">
    <source>
        <dbReference type="ARBA" id="ARBA00022840"/>
    </source>
</evidence>
<dbReference type="PROSITE" id="PS50110">
    <property type="entry name" value="RESPONSE_REGULATORY"/>
    <property type="match status" value="1"/>
</dbReference>
<dbReference type="Proteomes" id="UP000215441">
    <property type="component" value="Unassembled WGS sequence"/>
</dbReference>
<feature type="region of interest" description="Disordered" evidence="7">
    <location>
        <begin position="418"/>
        <end position="439"/>
    </location>
</feature>
<dbReference type="SMART" id="SM00382">
    <property type="entry name" value="AAA"/>
    <property type="match status" value="1"/>
</dbReference>
<dbReference type="InterPro" id="IPR002078">
    <property type="entry name" value="Sigma_54_int"/>
</dbReference>
<proteinExistence type="predicted"/>
<dbReference type="Gene3D" id="1.10.8.60">
    <property type="match status" value="1"/>
</dbReference>
<evidence type="ECO:0000259" key="8">
    <source>
        <dbReference type="PROSITE" id="PS50045"/>
    </source>
</evidence>
<dbReference type="SUPFAM" id="SSF52172">
    <property type="entry name" value="CheY-like"/>
    <property type="match status" value="1"/>
</dbReference>
<keyword evidence="2" id="KW-0067">ATP-binding</keyword>
<dbReference type="PROSITE" id="PS00676">
    <property type="entry name" value="SIGMA54_INTERACT_2"/>
    <property type="match status" value="1"/>
</dbReference>
<accession>A0A235ES15</accession>
<keyword evidence="1" id="KW-0547">Nucleotide-binding</keyword>
<keyword evidence="3" id="KW-0805">Transcription regulation</keyword>
<comment type="caution">
    <text evidence="10">The sequence shown here is derived from an EMBL/GenBank/DDBJ whole genome shotgun (WGS) entry which is preliminary data.</text>
</comment>
<dbReference type="InterPro" id="IPR003593">
    <property type="entry name" value="AAA+_ATPase"/>
</dbReference>
<feature type="modified residue" description="4-aspartylphosphate" evidence="6">
    <location>
        <position position="80"/>
    </location>
</feature>
<evidence type="ECO:0000256" key="3">
    <source>
        <dbReference type="ARBA" id="ARBA00023015"/>
    </source>
</evidence>
<dbReference type="Gene3D" id="3.40.50.2300">
    <property type="match status" value="1"/>
</dbReference>
<dbReference type="InterPro" id="IPR025943">
    <property type="entry name" value="Sigma_54_int_dom_ATP-bd_2"/>
</dbReference>
<sequence length="486" mass="51751">MNQAFHEPSGHPPAQSIAGGADTPSAPGHGHVLLVDDEAAFQRLGGAFLRNLGHEVTLAGDGVQALAAFAQRRPELVLLDLAMPPHMDPERGLELIPRFAPVPVVVLTGHGDHALALRATELGAWDFLTKPIDPDMLRFVVARGLHKARLDAELATLRAGQALDAQGLDDMGLVGQATATVQLRALVRRVAPTQVSVLVLGPTGTGKELVARALHAHSARRTAPFVAIHCGALSAELLESELFGHMKGSFTGAYRDQAGLVEAAHGGTLFLDEVGEMPPPMQVKLLRFLQEGTFVPVGGRAQKRADVRVVAATHRDLEAMVREGSFREDLFYRLKGVVLRTPSLAERPADIPLLATRFLHRVAHNARLSADALAWLMARDWPGNVRELKAVVESAGALLMPPEREVDAPLLQLASGDMATEAPTPGTETSPAPAGTGPLDAALTELETRMVRDTLAAAGGNQSEAARRLGISRVGLVKKLTRLGLR</sequence>
<dbReference type="SMART" id="SM00448">
    <property type="entry name" value="REC"/>
    <property type="match status" value="1"/>
</dbReference>
<dbReference type="PROSITE" id="PS50045">
    <property type="entry name" value="SIGMA54_INTERACT_4"/>
    <property type="match status" value="1"/>
</dbReference>
<dbReference type="AlphaFoldDB" id="A0A235ES15"/>
<dbReference type="Pfam" id="PF25601">
    <property type="entry name" value="AAA_lid_14"/>
    <property type="match status" value="1"/>
</dbReference>
<dbReference type="RefSeq" id="WP_094286194.1">
    <property type="nucleotide sequence ID" value="NZ_NOIG01000003.1"/>
</dbReference>
<keyword evidence="6" id="KW-0597">Phosphoprotein</keyword>
<evidence type="ECO:0000259" key="9">
    <source>
        <dbReference type="PROSITE" id="PS50110"/>
    </source>
</evidence>
<feature type="domain" description="Sigma-54 factor interaction" evidence="8">
    <location>
        <begin position="173"/>
        <end position="397"/>
    </location>
</feature>
<dbReference type="EMBL" id="NOIG01000003">
    <property type="protein sequence ID" value="OYD51812.1"/>
    <property type="molecule type" value="Genomic_DNA"/>
</dbReference>
<dbReference type="SUPFAM" id="SSF46689">
    <property type="entry name" value="Homeodomain-like"/>
    <property type="match status" value="1"/>
</dbReference>
<organism evidence="10 11">
    <name type="scientific">Acidovorax kalamii</name>
    <dbReference type="NCBI Taxonomy" id="2004485"/>
    <lineage>
        <taxon>Bacteria</taxon>
        <taxon>Pseudomonadati</taxon>
        <taxon>Pseudomonadota</taxon>
        <taxon>Betaproteobacteria</taxon>
        <taxon>Burkholderiales</taxon>
        <taxon>Comamonadaceae</taxon>
        <taxon>Acidovorax</taxon>
    </lineage>
</organism>
<evidence type="ECO:0000256" key="1">
    <source>
        <dbReference type="ARBA" id="ARBA00022741"/>
    </source>
</evidence>
<reference evidence="10 11" key="1">
    <citation type="submission" date="2017-07" db="EMBL/GenBank/DDBJ databases">
        <title>Acidovorax KNDSW TSA 6 genome sequence and assembly.</title>
        <authorList>
            <person name="Mayilraj S."/>
        </authorList>
    </citation>
    <scope>NUCLEOTIDE SEQUENCE [LARGE SCALE GENOMIC DNA]</scope>
    <source>
        <strain evidence="10 11">KNDSW-TSA6</strain>
    </source>
</reference>
<dbReference type="Pfam" id="PF00158">
    <property type="entry name" value="Sigma54_activat"/>
    <property type="match status" value="1"/>
</dbReference>
<dbReference type="GO" id="GO:0005524">
    <property type="term" value="F:ATP binding"/>
    <property type="evidence" value="ECO:0007669"/>
    <property type="project" value="UniProtKB-KW"/>
</dbReference>
<evidence type="ECO:0000256" key="7">
    <source>
        <dbReference type="SAM" id="MobiDB-lite"/>
    </source>
</evidence>
<dbReference type="Pfam" id="PF00072">
    <property type="entry name" value="Response_reg"/>
    <property type="match status" value="1"/>
</dbReference>
<keyword evidence="5" id="KW-0804">Transcription</keyword>
<dbReference type="InterPro" id="IPR025944">
    <property type="entry name" value="Sigma_54_int_dom_CS"/>
</dbReference>
<dbReference type="CDD" id="cd00009">
    <property type="entry name" value="AAA"/>
    <property type="match status" value="1"/>
</dbReference>
<dbReference type="SUPFAM" id="SSF52540">
    <property type="entry name" value="P-loop containing nucleoside triphosphate hydrolases"/>
    <property type="match status" value="1"/>
</dbReference>
<dbReference type="Gene3D" id="3.40.50.300">
    <property type="entry name" value="P-loop containing nucleotide triphosphate hydrolases"/>
    <property type="match status" value="1"/>
</dbReference>
<dbReference type="GO" id="GO:0006355">
    <property type="term" value="P:regulation of DNA-templated transcription"/>
    <property type="evidence" value="ECO:0007669"/>
    <property type="project" value="InterPro"/>
</dbReference>
<evidence type="ECO:0000313" key="10">
    <source>
        <dbReference type="EMBL" id="OYD51812.1"/>
    </source>
</evidence>
<dbReference type="GO" id="GO:0043565">
    <property type="term" value="F:sequence-specific DNA binding"/>
    <property type="evidence" value="ECO:0007669"/>
    <property type="project" value="InterPro"/>
</dbReference>
<dbReference type="PRINTS" id="PR01590">
    <property type="entry name" value="HTHFIS"/>
</dbReference>
<keyword evidence="4" id="KW-0238">DNA-binding</keyword>
<dbReference type="InterPro" id="IPR027417">
    <property type="entry name" value="P-loop_NTPase"/>
</dbReference>
<feature type="region of interest" description="Disordered" evidence="7">
    <location>
        <begin position="1"/>
        <end position="31"/>
    </location>
</feature>
<feature type="domain" description="Response regulatory" evidence="9">
    <location>
        <begin position="31"/>
        <end position="145"/>
    </location>
</feature>
<name>A0A235ES15_9BURK</name>
<evidence type="ECO:0000313" key="11">
    <source>
        <dbReference type="Proteomes" id="UP000215441"/>
    </source>
</evidence>
<dbReference type="InterPro" id="IPR009057">
    <property type="entry name" value="Homeodomain-like_sf"/>
</dbReference>
<dbReference type="Gene3D" id="1.10.10.60">
    <property type="entry name" value="Homeodomain-like"/>
    <property type="match status" value="1"/>
</dbReference>
<dbReference type="InterPro" id="IPR058031">
    <property type="entry name" value="AAA_lid_NorR"/>
</dbReference>
<keyword evidence="11" id="KW-1185">Reference proteome</keyword>
<dbReference type="OrthoDB" id="9761705at2"/>
<dbReference type="InterPro" id="IPR001789">
    <property type="entry name" value="Sig_transdc_resp-reg_receiver"/>
</dbReference>
<dbReference type="FunFam" id="3.40.50.300:FF:000006">
    <property type="entry name" value="DNA-binding transcriptional regulator NtrC"/>
    <property type="match status" value="1"/>
</dbReference>
<gene>
    <name evidence="10" type="ORF">CBY09_02795</name>
</gene>